<evidence type="ECO:0000313" key="10">
    <source>
        <dbReference type="EMBL" id="GAA1874815.1"/>
    </source>
</evidence>
<name>A0ABP4ZWG8_9MICO</name>
<feature type="transmembrane region" description="Helical" evidence="8">
    <location>
        <begin position="780"/>
        <end position="804"/>
    </location>
</feature>
<feature type="domain" description="ABC3 transporter permease C-terminal" evidence="9">
    <location>
        <begin position="785"/>
        <end position="891"/>
    </location>
</feature>
<dbReference type="PANTHER" id="PTHR30572">
    <property type="entry name" value="MEMBRANE COMPONENT OF TRANSPORTER-RELATED"/>
    <property type="match status" value="1"/>
</dbReference>
<keyword evidence="11" id="KW-1185">Reference proteome</keyword>
<evidence type="ECO:0000313" key="11">
    <source>
        <dbReference type="Proteomes" id="UP001501094"/>
    </source>
</evidence>
<evidence type="ECO:0000256" key="1">
    <source>
        <dbReference type="ARBA" id="ARBA00004651"/>
    </source>
</evidence>
<keyword evidence="3 8" id="KW-0812">Transmembrane</keyword>
<comment type="subcellular location">
    <subcellularLocation>
        <location evidence="1">Cell membrane</location>
        <topology evidence="1">Multi-pass membrane protein</topology>
    </subcellularLocation>
</comment>
<feature type="transmembrane region" description="Helical" evidence="8">
    <location>
        <begin position="834"/>
        <end position="856"/>
    </location>
</feature>
<feature type="transmembrane region" description="Helical" evidence="8">
    <location>
        <begin position="455"/>
        <end position="485"/>
    </location>
</feature>
<dbReference type="PANTHER" id="PTHR30572:SF4">
    <property type="entry name" value="ABC TRANSPORTER PERMEASE YTRF"/>
    <property type="match status" value="1"/>
</dbReference>
<dbReference type="InterPro" id="IPR050250">
    <property type="entry name" value="Macrolide_Exporter_MacB"/>
</dbReference>
<evidence type="ECO:0000256" key="6">
    <source>
        <dbReference type="ARBA" id="ARBA00038076"/>
    </source>
</evidence>
<organism evidence="10 11">
    <name type="scientific">Myceligenerans crystallogenes</name>
    <dbReference type="NCBI Taxonomy" id="316335"/>
    <lineage>
        <taxon>Bacteria</taxon>
        <taxon>Bacillati</taxon>
        <taxon>Actinomycetota</taxon>
        <taxon>Actinomycetes</taxon>
        <taxon>Micrococcales</taxon>
        <taxon>Promicromonosporaceae</taxon>
        <taxon>Myceligenerans</taxon>
    </lineage>
</organism>
<feature type="transmembrane region" description="Helical" evidence="8">
    <location>
        <begin position="293"/>
        <end position="317"/>
    </location>
</feature>
<feature type="transmembrane region" description="Helical" evidence="8">
    <location>
        <begin position="424"/>
        <end position="449"/>
    </location>
</feature>
<reference evidence="11" key="1">
    <citation type="journal article" date="2019" name="Int. J. Syst. Evol. Microbiol.">
        <title>The Global Catalogue of Microorganisms (GCM) 10K type strain sequencing project: providing services to taxonomists for standard genome sequencing and annotation.</title>
        <authorList>
            <consortium name="The Broad Institute Genomics Platform"/>
            <consortium name="The Broad Institute Genome Sequencing Center for Infectious Disease"/>
            <person name="Wu L."/>
            <person name="Ma J."/>
        </authorList>
    </citation>
    <scope>NUCLEOTIDE SEQUENCE [LARGE SCALE GENOMIC DNA]</scope>
    <source>
        <strain evidence="11">JCM 14326</strain>
    </source>
</reference>
<dbReference type="InterPro" id="IPR003838">
    <property type="entry name" value="ABC3_permease_C"/>
</dbReference>
<sequence>MSGAIARAVAHRRLGMRLARRDARRHLGRTVLVVLMVALTVGAGSFVVTALASNEVYGPGDIEAELGPELQAKIEGVGGRVAQEPPAVDGRMGRESSGPRSTSYTELERSISAALPDGTRMSRMLEGEVLIHREGVPIRNAAVQADLQDPAVAARFPLFDGRYPAAGSEVMVTSYQARLGYEIGDTIEVEVAGDLSPATIVGVTGLIRDAQEDTAVLFGEPGPLTPPREVERRSSDHPLWYVSGDSPVTWSDVEALNDAGAFVTSRHVLGTMTGHDDESGVLGSDPRLDRETLAVTVAMIIVGVLEAIWLIGPAFAIGARRDTRSLALLAVNGAPASALRTVMLARAVLAGAIGAVVGVGLGIAATLLLIAVAPGTVSVLEIPWAGVAVLALIGVGLAVAAAWPPARRAANADVAEVLSGRRPAGAASPVPTVIGSVAAVGGICLAVASGLAHQVIGISAGIVVTALGLVLACGGIVGLLGRFAVRAPWTWRFALRDASRQRGRTVPAIAAVIVAVAVAATALTTFAGSRASMLRGNIPQAAEGALVMKAAGFGQVIDEDAAAKLSDVVARSFPDAGPMIPVRIPVNSDGLSISVYVHEAQRLNFYGDESPATKLTVTDGDDPGLLRALGVPERHHAAIRTALSQGRVVAPRHHVFEDGTIRVNIGRYDERDGIMVDAGGPTGVPLPATAIGDVGEVVGNLPLIPPSLIGELGATGTGVGAYIAMADIPSDLANAQGALLLQHLAAAGLRPDGEDATVKADDVHIGATVEGSHIPADNGWFTILVIAAAALFLALTGTWSAVALSAIDSRPDLAALAAIGATPSARKRVVAAQAGAISVTGTLLGVLAGIPLGLAFELNSDLPLVVPWGQVALLVLAVPVLAISAAWLVTRSRVPLTRRRG</sequence>
<gene>
    <name evidence="10" type="ORF">GCM10009751_38040</name>
</gene>
<dbReference type="Proteomes" id="UP001501094">
    <property type="component" value="Unassembled WGS sequence"/>
</dbReference>
<evidence type="ECO:0000256" key="8">
    <source>
        <dbReference type="SAM" id="Phobius"/>
    </source>
</evidence>
<feature type="transmembrane region" description="Helical" evidence="8">
    <location>
        <begin position="868"/>
        <end position="890"/>
    </location>
</feature>
<dbReference type="EMBL" id="BAAANL010000010">
    <property type="protein sequence ID" value="GAA1874815.1"/>
    <property type="molecule type" value="Genomic_DNA"/>
</dbReference>
<protein>
    <recommendedName>
        <fullName evidence="9">ABC3 transporter permease C-terminal domain-containing protein</fullName>
    </recommendedName>
</protein>
<feature type="transmembrane region" description="Helical" evidence="8">
    <location>
        <begin position="506"/>
        <end position="527"/>
    </location>
</feature>
<keyword evidence="2" id="KW-1003">Cell membrane</keyword>
<evidence type="ECO:0000256" key="5">
    <source>
        <dbReference type="ARBA" id="ARBA00023136"/>
    </source>
</evidence>
<evidence type="ECO:0000256" key="3">
    <source>
        <dbReference type="ARBA" id="ARBA00022692"/>
    </source>
</evidence>
<comment type="caution">
    <text evidence="10">The sequence shown here is derived from an EMBL/GenBank/DDBJ whole genome shotgun (WGS) entry which is preliminary data.</text>
</comment>
<evidence type="ECO:0000256" key="4">
    <source>
        <dbReference type="ARBA" id="ARBA00022989"/>
    </source>
</evidence>
<feature type="transmembrane region" description="Helical" evidence="8">
    <location>
        <begin position="347"/>
        <end position="370"/>
    </location>
</feature>
<evidence type="ECO:0000259" key="9">
    <source>
        <dbReference type="Pfam" id="PF02687"/>
    </source>
</evidence>
<feature type="region of interest" description="Disordered" evidence="7">
    <location>
        <begin position="83"/>
        <end position="104"/>
    </location>
</feature>
<evidence type="ECO:0000256" key="2">
    <source>
        <dbReference type="ARBA" id="ARBA00022475"/>
    </source>
</evidence>
<keyword evidence="4 8" id="KW-1133">Transmembrane helix</keyword>
<proteinExistence type="inferred from homology"/>
<dbReference type="Pfam" id="PF02687">
    <property type="entry name" value="FtsX"/>
    <property type="match status" value="2"/>
</dbReference>
<feature type="transmembrane region" description="Helical" evidence="8">
    <location>
        <begin position="382"/>
        <end position="403"/>
    </location>
</feature>
<feature type="domain" description="ABC3 transporter permease C-terminal" evidence="9">
    <location>
        <begin position="299"/>
        <end position="412"/>
    </location>
</feature>
<keyword evidence="5 8" id="KW-0472">Membrane</keyword>
<comment type="similarity">
    <text evidence="6">Belongs to the ABC-4 integral membrane protein family.</text>
</comment>
<evidence type="ECO:0000256" key="7">
    <source>
        <dbReference type="SAM" id="MobiDB-lite"/>
    </source>
</evidence>
<accession>A0ABP4ZWG8</accession>
<dbReference type="RefSeq" id="WP_344106101.1">
    <property type="nucleotide sequence ID" value="NZ_BAAANL010000010.1"/>
</dbReference>